<dbReference type="Gene3D" id="3.40.1620.10">
    <property type="entry name" value="YefM-like domain"/>
    <property type="match status" value="1"/>
</dbReference>
<dbReference type="Proteomes" id="UP000729701">
    <property type="component" value="Unassembled WGS sequence"/>
</dbReference>
<reference evidence="3" key="2">
    <citation type="journal article" date="2022" name="Microbiol. Resour. Announc.">
        <title>Metagenome Sequencing to Explore Phylogenomics of Terrestrial Cyanobacteria.</title>
        <authorList>
            <person name="Ward R.D."/>
            <person name="Stajich J.E."/>
            <person name="Johansen J.R."/>
            <person name="Huntemann M."/>
            <person name="Clum A."/>
            <person name="Foster B."/>
            <person name="Foster B."/>
            <person name="Roux S."/>
            <person name="Palaniappan K."/>
            <person name="Varghese N."/>
            <person name="Mukherjee S."/>
            <person name="Reddy T.B.K."/>
            <person name="Daum C."/>
            <person name="Copeland A."/>
            <person name="Chen I.A."/>
            <person name="Ivanova N.N."/>
            <person name="Kyrpides N.C."/>
            <person name="Shapiro N."/>
            <person name="Eloe-Fadrosh E.A."/>
            <person name="Pietrasiak N."/>
        </authorList>
    </citation>
    <scope>NUCLEOTIDE SEQUENCE</scope>
    <source>
        <strain evidence="3">GSE-NOS-MK-12-04C</strain>
    </source>
</reference>
<evidence type="ECO:0000313" key="3">
    <source>
        <dbReference type="EMBL" id="MBW4671442.1"/>
    </source>
</evidence>
<protein>
    <recommendedName>
        <fullName evidence="2">Antitoxin</fullName>
    </recommendedName>
</protein>
<comment type="caution">
    <text evidence="3">The sequence shown here is derived from an EMBL/GenBank/DDBJ whole genome shotgun (WGS) entry which is preliminary data.</text>
</comment>
<dbReference type="Pfam" id="PF02604">
    <property type="entry name" value="PhdYeFM_antitox"/>
    <property type="match status" value="1"/>
</dbReference>
<dbReference type="AlphaFoldDB" id="A0A951UW00"/>
<evidence type="ECO:0000256" key="2">
    <source>
        <dbReference type="RuleBase" id="RU362080"/>
    </source>
</evidence>
<dbReference type="InterPro" id="IPR006442">
    <property type="entry name" value="Antitoxin_Phd/YefM"/>
</dbReference>
<evidence type="ECO:0000313" key="4">
    <source>
        <dbReference type="Proteomes" id="UP000729701"/>
    </source>
</evidence>
<gene>
    <name evidence="3" type="ORF">KME60_29475</name>
</gene>
<sequence>MKEIEIQEVDNTLAILLDEITATESEIVITRNGIPVARIVRCENANSKHNYPLRGMPLTIAEDFDEPMSELWEALVNDF</sequence>
<comment type="function">
    <text evidence="2">Antitoxin component of a type II toxin-antitoxin (TA) system.</text>
</comment>
<accession>A0A951UW00</accession>
<dbReference type="InterPro" id="IPR036165">
    <property type="entry name" value="YefM-like_sf"/>
</dbReference>
<dbReference type="EMBL" id="JAHHGZ010000045">
    <property type="protein sequence ID" value="MBW4671442.1"/>
    <property type="molecule type" value="Genomic_DNA"/>
</dbReference>
<organism evidence="3 4">
    <name type="scientific">Cyanomargarita calcarea GSE-NOS-MK-12-04C</name>
    <dbReference type="NCBI Taxonomy" id="2839659"/>
    <lineage>
        <taxon>Bacteria</taxon>
        <taxon>Bacillati</taxon>
        <taxon>Cyanobacteriota</taxon>
        <taxon>Cyanophyceae</taxon>
        <taxon>Nostocales</taxon>
        <taxon>Cyanomargaritaceae</taxon>
        <taxon>Cyanomargarita</taxon>
    </lineage>
</organism>
<comment type="similarity">
    <text evidence="1 2">Belongs to the phD/YefM antitoxin family.</text>
</comment>
<proteinExistence type="inferred from homology"/>
<dbReference type="SUPFAM" id="SSF143120">
    <property type="entry name" value="YefM-like"/>
    <property type="match status" value="1"/>
</dbReference>
<name>A0A951UW00_9CYAN</name>
<evidence type="ECO:0000256" key="1">
    <source>
        <dbReference type="ARBA" id="ARBA00009981"/>
    </source>
</evidence>
<reference evidence="3" key="1">
    <citation type="submission" date="2021-05" db="EMBL/GenBank/DDBJ databases">
        <authorList>
            <person name="Pietrasiak N."/>
            <person name="Ward R."/>
            <person name="Stajich J.E."/>
            <person name="Kurbessoian T."/>
        </authorList>
    </citation>
    <scope>NUCLEOTIDE SEQUENCE</scope>
    <source>
        <strain evidence="3">GSE-NOS-MK-12-04C</strain>
    </source>
</reference>